<evidence type="ECO:0000256" key="17">
    <source>
        <dbReference type="ARBA" id="ARBA00049108"/>
    </source>
</evidence>
<evidence type="ECO:0000256" key="16">
    <source>
        <dbReference type="ARBA" id="ARBA00048686"/>
    </source>
</evidence>
<keyword evidence="21" id="KW-0732">Signal</keyword>
<evidence type="ECO:0000256" key="4">
    <source>
        <dbReference type="ARBA" id="ARBA00022553"/>
    </source>
</evidence>
<evidence type="ECO:0000313" key="23">
    <source>
        <dbReference type="Proteomes" id="UP000314987"/>
    </source>
</evidence>
<evidence type="ECO:0000256" key="6">
    <source>
        <dbReference type="ARBA" id="ARBA00022857"/>
    </source>
</evidence>
<evidence type="ECO:0000256" key="14">
    <source>
        <dbReference type="ARBA" id="ARBA00041063"/>
    </source>
</evidence>
<evidence type="ECO:0000313" key="22">
    <source>
        <dbReference type="Ensembl" id="ENSVURP00010003698.1"/>
    </source>
</evidence>
<keyword evidence="4" id="KW-0597">Phosphoprotein</keyword>
<dbReference type="GO" id="GO:0005777">
    <property type="term" value="C:peroxisome"/>
    <property type="evidence" value="ECO:0007669"/>
    <property type="project" value="UniProtKB-SubCell"/>
</dbReference>
<organism evidence="22 23">
    <name type="scientific">Vombatus ursinus</name>
    <name type="common">Common wombat</name>
    <dbReference type="NCBI Taxonomy" id="29139"/>
    <lineage>
        <taxon>Eukaryota</taxon>
        <taxon>Metazoa</taxon>
        <taxon>Chordata</taxon>
        <taxon>Craniata</taxon>
        <taxon>Vertebrata</taxon>
        <taxon>Euteleostomi</taxon>
        <taxon>Mammalia</taxon>
        <taxon>Metatheria</taxon>
        <taxon>Diprotodontia</taxon>
        <taxon>Vombatidae</taxon>
        <taxon>Vombatus</taxon>
    </lineage>
</organism>
<keyword evidence="9" id="KW-0576">Peroxisome</keyword>
<comment type="subunit">
    <text evidence="12">Interacts with PEX5, probably required to target it into peroxisomes.</text>
</comment>
<reference evidence="23" key="1">
    <citation type="submission" date="2018-12" db="EMBL/GenBank/DDBJ databases">
        <authorList>
            <person name="Yazar S."/>
        </authorList>
    </citation>
    <scope>NUCLEOTIDE SEQUENCE [LARGE SCALE GENOMIC DNA]</scope>
</reference>
<evidence type="ECO:0000256" key="10">
    <source>
        <dbReference type="ARBA" id="ARBA00023160"/>
    </source>
</evidence>
<dbReference type="Proteomes" id="UP000314987">
    <property type="component" value="Unassembled WGS sequence"/>
</dbReference>
<reference evidence="22" key="2">
    <citation type="submission" date="2025-08" db="UniProtKB">
        <authorList>
            <consortium name="Ensembl"/>
        </authorList>
    </citation>
    <scope>IDENTIFICATION</scope>
</reference>
<evidence type="ECO:0000256" key="2">
    <source>
        <dbReference type="ARBA" id="ARBA00005194"/>
    </source>
</evidence>
<dbReference type="OMA" id="IKCNICK"/>
<comment type="catalytic activity">
    <reaction evidence="20">
        <text>(2E)-octenoyl-CoA + NADPH + H(+) = octanoyl-CoA + NADP(+)</text>
        <dbReference type="Rhea" id="RHEA:44952"/>
        <dbReference type="ChEBI" id="CHEBI:15378"/>
        <dbReference type="ChEBI" id="CHEBI:57386"/>
        <dbReference type="ChEBI" id="CHEBI:57783"/>
        <dbReference type="ChEBI" id="CHEBI:58349"/>
        <dbReference type="ChEBI" id="CHEBI:62242"/>
    </reaction>
    <physiologicalReaction direction="left-to-right" evidence="20">
        <dbReference type="Rhea" id="RHEA:44953"/>
    </physiologicalReaction>
</comment>
<evidence type="ECO:0000256" key="18">
    <source>
        <dbReference type="ARBA" id="ARBA00049251"/>
    </source>
</evidence>
<dbReference type="Gene3D" id="3.40.50.720">
    <property type="entry name" value="NAD(P)-binding Rossmann-like Domain"/>
    <property type="match status" value="1"/>
</dbReference>
<evidence type="ECO:0000256" key="20">
    <source>
        <dbReference type="ARBA" id="ARBA00049559"/>
    </source>
</evidence>
<comment type="catalytic activity">
    <reaction evidence="19">
        <text>(2E)-decenoyl-CoA + NADPH + H(+) = decanoyl-CoA + NADP(+)</text>
        <dbReference type="Rhea" id="RHEA:44960"/>
        <dbReference type="ChEBI" id="CHEBI:15378"/>
        <dbReference type="ChEBI" id="CHEBI:57783"/>
        <dbReference type="ChEBI" id="CHEBI:58349"/>
        <dbReference type="ChEBI" id="CHEBI:61406"/>
        <dbReference type="ChEBI" id="CHEBI:61430"/>
    </reaction>
    <physiologicalReaction direction="left-to-right" evidence="19">
        <dbReference type="Rhea" id="RHEA:44961"/>
    </physiologicalReaction>
</comment>
<dbReference type="InterPro" id="IPR036291">
    <property type="entry name" value="NAD(P)-bd_dom_sf"/>
</dbReference>
<dbReference type="AlphaFoldDB" id="A0A4X2JVS7"/>
<keyword evidence="7" id="KW-0560">Oxidoreductase</keyword>
<evidence type="ECO:0000256" key="1">
    <source>
        <dbReference type="ARBA" id="ARBA00004275"/>
    </source>
</evidence>
<feature type="chain" id="PRO_5021274267" description="Peroxisomal trans-2-enoyl-CoA reductase" evidence="21">
    <location>
        <begin position="26"/>
        <end position="81"/>
    </location>
</feature>
<dbReference type="GO" id="GO:0033306">
    <property type="term" value="P:phytol metabolic process"/>
    <property type="evidence" value="ECO:0007669"/>
    <property type="project" value="TreeGrafter"/>
</dbReference>
<comment type="subcellular location">
    <subcellularLocation>
        <location evidence="1">Peroxisome</location>
    </subcellularLocation>
</comment>
<evidence type="ECO:0000256" key="9">
    <source>
        <dbReference type="ARBA" id="ARBA00023140"/>
    </source>
</evidence>
<evidence type="ECO:0000256" key="19">
    <source>
        <dbReference type="ARBA" id="ARBA00049386"/>
    </source>
</evidence>
<sequence>MGTVARCRSCSAAALLLNPLAIVTSGGTGIGKAIATELLHLGCNVVIAARTFDRLQSTAEQLNADRLPSNSAIVIPIQCNI</sequence>
<evidence type="ECO:0000256" key="8">
    <source>
        <dbReference type="ARBA" id="ARBA00023098"/>
    </source>
</evidence>
<reference evidence="22" key="3">
    <citation type="submission" date="2025-09" db="UniProtKB">
        <authorList>
            <consortium name="Ensembl"/>
        </authorList>
    </citation>
    <scope>IDENTIFICATION</scope>
</reference>
<comment type="catalytic activity">
    <reaction evidence="18">
        <text>a (2E)-enoyl-CoA + NADPH + H(+) = a 2,3-saturated acyl-CoA + NADP(+)</text>
        <dbReference type="Rhea" id="RHEA:33763"/>
        <dbReference type="ChEBI" id="CHEBI:15378"/>
        <dbReference type="ChEBI" id="CHEBI:57783"/>
        <dbReference type="ChEBI" id="CHEBI:58349"/>
        <dbReference type="ChEBI" id="CHEBI:58856"/>
        <dbReference type="ChEBI" id="CHEBI:65111"/>
        <dbReference type="EC" id="1.3.1.38"/>
    </reaction>
    <physiologicalReaction direction="left-to-right" evidence="18">
        <dbReference type="Rhea" id="RHEA:33764"/>
    </physiologicalReaction>
</comment>
<dbReference type="GO" id="GO:0006633">
    <property type="term" value="P:fatty acid biosynthetic process"/>
    <property type="evidence" value="ECO:0007669"/>
    <property type="project" value="UniProtKB-KW"/>
</dbReference>
<evidence type="ECO:0000256" key="5">
    <source>
        <dbReference type="ARBA" id="ARBA00022832"/>
    </source>
</evidence>
<keyword evidence="10" id="KW-0275">Fatty acid biosynthesis</keyword>
<dbReference type="PANTHER" id="PTHR24317">
    <property type="entry name" value="PEROXISOMAL TRANS-2-ENOYL-COA REDUCTASE"/>
    <property type="match status" value="1"/>
</dbReference>
<dbReference type="Pfam" id="PF00106">
    <property type="entry name" value="adh_short"/>
    <property type="match status" value="1"/>
</dbReference>
<feature type="signal peptide" evidence="21">
    <location>
        <begin position="1"/>
        <end position="25"/>
    </location>
</feature>
<dbReference type="InterPro" id="IPR052388">
    <property type="entry name" value="Peroxisomal_t2-enoyl-CoA_red"/>
</dbReference>
<dbReference type="GO" id="GO:0019166">
    <property type="term" value="F:trans-2-enoyl-CoA reductase (NADPH) activity"/>
    <property type="evidence" value="ECO:0007669"/>
    <property type="project" value="UniProtKB-EC"/>
</dbReference>
<evidence type="ECO:0000256" key="3">
    <source>
        <dbReference type="ARBA" id="ARBA00022516"/>
    </source>
</evidence>
<evidence type="ECO:0000256" key="12">
    <source>
        <dbReference type="ARBA" id="ARBA00038622"/>
    </source>
</evidence>
<accession>A0A4X2JVS7</accession>
<keyword evidence="3" id="KW-0444">Lipid biosynthesis</keyword>
<dbReference type="EC" id="1.3.1.38" evidence="13"/>
<name>A0A4X2JVS7_VOMUR</name>
<dbReference type="PANTHER" id="PTHR24317:SF7">
    <property type="entry name" value="PEROXISOMAL TRANS-2-ENOYL-COA REDUCTASE"/>
    <property type="match status" value="1"/>
</dbReference>
<comment type="pathway">
    <text evidence="2">Lipid metabolism; fatty acid biosynthesis.</text>
</comment>
<comment type="function">
    <text evidence="11">Participates in chain elongation of fatty acids. Catalyzes the reduction of trans-2-enoyl-CoAs of varying chain lengths from 6:1 to 16:1, having maximum activity with 10:1 CoA. Has no 2,4-dienoyl-CoA reductase activity.</text>
</comment>
<keyword evidence="6" id="KW-0521">NADP</keyword>
<evidence type="ECO:0000256" key="13">
    <source>
        <dbReference type="ARBA" id="ARBA00038849"/>
    </source>
</evidence>
<evidence type="ECO:0000256" key="15">
    <source>
        <dbReference type="ARBA" id="ARBA00047570"/>
    </source>
</evidence>
<evidence type="ECO:0000256" key="21">
    <source>
        <dbReference type="SAM" id="SignalP"/>
    </source>
</evidence>
<dbReference type="InterPro" id="IPR002347">
    <property type="entry name" value="SDR_fam"/>
</dbReference>
<keyword evidence="23" id="KW-1185">Reference proteome</keyword>
<dbReference type="STRING" id="29139.ENSVURP00010003698"/>
<dbReference type="SUPFAM" id="SSF51735">
    <property type="entry name" value="NAD(P)-binding Rossmann-fold domains"/>
    <property type="match status" value="1"/>
</dbReference>
<protein>
    <recommendedName>
        <fullName evidence="14">Peroxisomal trans-2-enoyl-CoA reductase</fullName>
        <ecNumber evidence="13">1.3.1.38</ecNumber>
    </recommendedName>
</protein>
<comment type="catalytic activity">
    <reaction evidence="16">
        <text>(2E)-tetradecenoyl-CoA + NADPH + H(+) = tetradecanoyl-CoA + NADP(+)</text>
        <dbReference type="Rhea" id="RHEA:44968"/>
        <dbReference type="ChEBI" id="CHEBI:15378"/>
        <dbReference type="ChEBI" id="CHEBI:57385"/>
        <dbReference type="ChEBI" id="CHEBI:57783"/>
        <dbReference type="ChEBI" id="CHEBI:58349"/>
        <dbReference type="ChEBI" id="CHEBI:61405"/>
    </reaction>
    <physiologicalReaction direction="left-to-right" evidence="16">
        <dbReference type="Rhea" id="RHEA:44969"/>
    </physiologicalReaction>
</comment>
<keyword evidence="8" id="KW-0443">Lipid metabolism</keyword>
<comment type="catalytic activity">
    <reaction evidence="17">
        <text>(2E)-hexenoyl-CoA + NADPH + H(+) = hexanoyl-CoA + NADP(+)</text>
        <dbReference type="Rhea" id="RHEA:44956"/>
        <dbReference type="ChEBI" id="CHEBI:15378"/>
        <dbReference type="ChEBI" id="CHEBI:57783"/>
        <dbReference type="ChEBI" id="CHEBI:58349"/>
        <dbReference type="ChEBI" id="CHEBI:62077"/>
        <dbReference type="ChEBI" id="CHEBI:62620"/>
    </reaction>
    <physiologicalReaction direction="left-to-right" evidence="17">
        <dbReference type="Rhea" id="RHEA:44957"/>
    </physiologicalReaction>
</comment>
<evidence type="ECO:0000256" key="7">
    <source>
        <dbReference type="ARBA" id="ARBA00023002"/>
    </source>
</evidence>
<proteinExistence type="predicted"/>
<dbReference type="GeneTree" id="ENSGT00940000156882"/>
<comment type="catalytic activity">
    <reaction evidence="15">
        <text>(2E)-dodecenoyl-CoA + NADPH + H(+) = dodecanoyl-CoA + NADP(+)</text>
        <dbReference type="Rhea" id="RHEA:44964"/>
        <dbReference type="ChEBI" id="CHEBI:15378"/>
        <dbReference type="ChEBI" id="CHEBI:57330"/>
        <dbReference type="ChEBI" id="CHEBI:57375"/>
        <dbReference type="ChEBI" id="CHEBI:57783"/>
        <dbReference type="ChEBI" id="CHEBI:58349"/>
    </reaction>
    <physiologicalReaction direction="left-to-right" evidence="15">
        <dbReference type="Rhea" id="RHEA:44965"/>
    </physiologicalReaction>
</comment>
<keyword evidence="5" id="KW-0276">Fatty acid metabolism</keyword>
<dbReference type="Ensembl" id="ENSVURT00010004188.1">
    <property type="protein sequence ID" value="ENSVURP00010003698.1"/>
    <property type="gene ID" value="ENSVURG00010002961.1"/>
</dbReference>
<evidence type="ECO:0000256" key="11">
    <source>
        <dbReference type="ARBA" id="ARBA00037124"/>
    </source>
</evidence>